<dbReference type="GeneID" id="64669897"/>
<keyword evidence="2" id="KW-1185">Reference proteome</keyword>
<gene>
    <name evidence="1" type="ORF">F5891DRAFT_958900</name>
</gene>
<organism evidence="1 2">
    <name type="scientific">Suillus fuscotomentosus</name>
    <dbReference type="NCBI Taxonomy" id="1912939"/>
    <lineage>
        <taxon>Eukaryota</taxon>
        <taxon>Fungi</taxon>
        <taxon>Dikarya</taxon>
        <taxon>Basidiomycota</taxon>
        <taxon>Agaricomycotina</taxon>
        <taxon>Agaricomycetes</taxon>
        <taxon>Agaricomycetidae</taxon>
        <taxon>Boletales</taxon>
        <taxon>Suillineae</taxon>
        <taxon>Suillaceae</taxon>
        <taxon>Suillus</taxon>
    </lineage>
</organism>
<dbReference type="Proteomes" id="UP001195769">
    <property type="component" value="Unassembled WGS sequence"/>
</dbReference>
<dbReference type="EMBL" id="JABBWK010000057">
    <property type="protein sequence ID" value="KAG1896279.1"/>
    <property type="molecule type" value="Genomic_DNA"/>
</dbReference>
<dbReference type="RefSeq" id="XP_041221855.1">
    <property type="nucleotide sequence ID" value="XM_041375599.1"/>
</dbReference>
<comment type="caution">
    <text evidence="1">The sequence shown here is derived from an EMBL/GenBank/DDBJ whole genome shotgun (WGS) entry which is preliminary data.</text>
</comment>
<protein>
    <submittedName>
        <fullName evidence="1">Uncharacterized protein</fullName>
    </submittedName>
</protein>
<dbReference type="AlphaFoldDB" id="A0AAD4HI26"/>
<accession>A0AAD4HI26</accession>
<dbReference type="InterPro" id="IPR046521">
    <property type="entry name" value="DUF6698"/>
</dbReference>
<name>A0AAD4HI26_9AGAM</name>
<evidence type="ECO:0000313" key="1">
    <source>
        <dbReference type="EMBL" id="KAG1896279.1"/>
    </source>
</evidence>
<dbReference type="Pfam" id="PF20414">
    <property type="entry name" value="DUF6698"/>
    <property type="match status" value="1"/>
</dbReference>
<proteinExistence type="predicted"/>
<evidence type="ECO:0000313" key="2">
    <source>
        <dbReference type="Proteomes" id="UP001195769"/>
    </source>
</evidence>
<sequence length="376" mass="42712">MALSGDDSAGDLPVPPREVSLCVPTSPHARAKRRITALMEEVEALKQDKVVKHRKTTYYVSQGRAIRRMVALYSPIEDLVAENDRRCEDRDSGSTLEQDRLQRGYIELAKSLPWFHERLATLDHEESEDMLRKLKRGADSARGDDTGTLKDLVASWINILCCPTPLIRTDDKHHRGFVNDACGQLLCPAEWRWEDPVVKAGIRDRTTSFIVSENSWPTFMYENYEADAKNLERGLMKSKLLLIVLKGFKAIFTSPSSANEVDGDGDGADIIENCRCARRRSDQAKIRFALSNITSWRTVDGDFDYQIFWNNIVDFFEAPPGAAARSRVNQLLEWWTRKVFGRNHREDLTPDVVSKMSVNALAAQRQQMEDAAFDSD</sequence>
<reference evidence="1" key="1">
    <citation type="journal article" date="2020" name="New Phytol.">
        <title>Comparative genomics reveals dynamic genome evolution in host specialist ectomycorrhizal fungi.</title>
        <authorList>
            <person name="Lofgren L.A."/>
            <person name="Nguyen N.H."/>
            <person name="Vilgalys R."/>
            <person name="Ruytinx J."/>
            <person name="Liao H.L."/>
            <person name="Branco S."/>
            <person name="Kuo A."/>
            <person name="LaButti K."/>
            <person name="Lipzen A."/>
            <person name="Andreopoulos W."/>
            <person name="Pangilinan J."/>
            <person name="Riley R."/>
            <person name="Hundley H."/>
            <person name="Na H."/>
            <person name="Barry K."/>
            <person name="Grigoriev I.V."/>
            <person name="Stajich J.E."/>
            <person name="Kennedy P.G."/>
        </authorList>
    </citation>
    <scope>NUCLEOTIDE SEQUENCE</scope>
    <source>
        <strain evidence="1">FC203</strain>
    </source>
</reference>